<dbReference type="Proteomes" id="UP000023430">
    <property type="component" value="Unassembled WGS sequence"/>
</dbReference>
<keyword evidence="2" id="KW-1185">Reference proteome</keyword>
<sequence length="55" mass="5864">MSALDNARAVLADLAHHGRDAVIEACGVIHEHPEAADEERDDAAEIFARLSPEAS</sequence>
<dbReference type="AlphaFoldDB" id="X7F3R0"/>
<gene>
    <name evidence="1" type="ORF">RISW2_20680</name>
</gene>
<reference evidence="1 2" key="1">
    <citation type="submission" date="2014-01" db="EMBL/GenBank/DDBJ databases">
        <title>Roseivivax isoporae LMG 25204 Genome Sequencing.</title>
        <authorList>
            <person name="Lai Q."/>
            <person name="Li G."/>
            <person name="Shao Z."/>
        </authorList>
    </citation>
    <scope>NUCLEOTIDE SEQUENCE [LARGE SCALE GENOMIC DNA]</scope>
    <source>
        <strain evidence="1 2">LMG 25204</strain>
    </source>
</reference>
<evidence type="ECO:0000313" key="1">
    <source>
        <dbReference type="EMBL" id="ETX26694.1"/>
    </source>
</evidence>
<organism evidence="1 2">
    <name type="scientific">Roseivivax isoporae LMG 25204</name>
    <dbReference type="NCBI Taxonomy" id="1449351"/>
    <lineage>
        <taxon>Bacteria</taxon>
        <taxon>Pseudomonadati</taxon>
        <taxon>Pseudomonadota</taxon>
        <taxon>Alphaproteobacteria</taxon>
        <taxon>Rhodobacterales</taxon>
        <taxon>Roseobacteraceae</taxon>
        <taxon>Roseivivax</taxon>
    </lineage>
</organism>
<evidence type="ECO:0000313" key="2">
    <source>
        <dbReference type="Proteomes" id="UP000023430"/>
    </source>
</evidence>
<proteinExistence type="predicted"/>
<comment type="caution">
    <text evidence="1">The sequence shown here is derived from an EMBL/GenBank/DDBJ whole genome shotgun (WGS) entry which is preliminary data.</text>
</comment>
<accession>X7F3R0</accession>
<protein>
    <submittedName>
        <fullName evidence="1">Uncharacterized protein</fullName>
    </submittedName>
</protein>
<dbReference type="EMBL" id="JAME01000064">
    <property type="protein sequence ID" value="ETX26694.1"/>
    <property type="molecule type" value="Genomic_DNA"/>
</dbReference>
<dbReference type="RefSeq" id="WP_156943953.1">
    <property type="nucleotide sequence ID" value="NZ_JAME01000064.1"/>
</dbReference>
<dbReference type="STRING" id="1449351.RISW2_20680"/>
<name>X7F3R0_9RHOB</name>